<feature type="domain" description="SpaA-like prealbumin fold" evidence="7">
    <location>
        <begin position="840"/>
        <end position="909"/>
    </location>
</feature>
<evidence type="ECO:0000256" key="4">
    <source>
        <dbReference type="SAM" id="MobiDB-lite"/>
    </source>
</evidence>
<feature type="signal peptide" evidence="6">
    <location>
        <begin position="1"/>
        <end position="28"/>
    </location>
</feature>
<feature type="region of interest" description="Disordered" evidence="4">
    <location>
        <begin position="2965"/>
        <end position="2993"/>
    </location>
</feature>
<evidence type="ECO:0000313" key="8">
    <source>
        <dbReference type="EMBL" id="NSG28844.1"/>
    </source>
</evidence>
<keyword evidence="5" id="KW-0472">Membrane</keyword>
<feature type="compositionally biased region" description="Polar residues" evidence="4">
    <location>
        <begin position="2979"/>
        <end position="2993"/>
    </location>
</feature>
<feature type="region of interest" description="Disordered" evidence="4">
    <location>
        <begin position="35"/>
        <end position="180"/>
    </location>
</feature>
<keyword evidence="2" id="KW-0964">Secreted</keyword>
<feature type="compositionally biased region" description="Low complexity" evidence="4">
    <location>
        <begin position="60"/>
        <end position="69"/>
    </location>
</feature>
<feature type="domain" description="SpaA-like prealbumin fold" evidence="7">
    <location>
        <begin position="2483"/>
        <end position="2576"/>
    </location>
</feature>
<feature type="transmembrane region" description="Helical" evidence="5">
    <location>
        <begin position="3009"/>
        <end position="3026"/>
    </location>
</feature>
<proteinExistence type="inferred from homology"/>
<feature type="chain" id="PRO_5045971953" description="SpaA-like prealbumin fold domain-containing protein" evidence="6">
    <location>
        <begin position="29"/>
        <end position="3033"/>
    </location>
</feature>
<keyword evidence="5" id="KW-0812">Transmembrane</keyword>
<keyword evidence="9" id="KW-1185">Reference proteome</keyword>
<feature type="domain" description="SpaA-like prealbumin fold" evidence="7">
    <location>
        <begin position="1823"/>
        <end position="1885"/>
    </location>
</feature>
<dbReference type="Gene3D" id="2.60.40.10">
    <property type="entry name" value="Immunoglobulins"/>
    <property type="match status" value="16"/>
</dbReference>
<dbReference type="Proteomes" id="UP000821846">
    <property type="component" value="Unassembled WGS sequence"/>
</dbReference>
<evidence type="ECO:0000259" key="7">
    <source>
        <dbReference type="Pfam" id="PF17802"/>
    </source>
</evidence>
<sequence>MNTDKWKRILAGFLAILCLLTSPMSVYASGMQKSSFAGKRQTMSSEKATEAKSAQSEMLQRQTEQQMQTEKQKQTEQKREEGLESESASKKNPEIKQESEEQKNPETKKDPGSQENLESQRKQESKENTVQGSSDQTEKVMDSMKISQTERQNRKASGEEETEKNPKVKKQSAKNEARAASDSIYLTVRSSAVTLDKASGVKVGNVKTQLPDGYEGYIRRTAKCETNLGSDVFTAEGGPLDGREDCKTLTAKDKNKYYAWYRKGMYYQGKWVDIKVTLVDFELRDGAFFRFVTDRPGIETCKVEWAETKMEFFRSDNGNAIDVKGYITFQDIDLYQGILMKNGFGNVYVKRAALENLKAATVNGKNYYFDTSGLNQSGSDTGFMLSVLISGKAATAVFTFVRPENNLGTSTTPSGGLVAKAYKMFPNAHPHIEKYVSDSDEKMTSENRLSTREETYTYTLRTMVPIENEETCYHDLSISDQLDDFLEIKNVTVTNENGANAEKFWTIQKTNAFVARCSDIKNTSFYGHTYDFQITVGVKKDAGLEKRWDPAKKMARIKNQASASSDGNTVRSQTVVTNIAPVKSSVSVEKRDGKTKEKLPGAVFAVYEWNGSRYAATPLFQLKNEADGVYESAEILSYTDENKGKFKIIEEQSPEGYTKSGWEKEFVISPFESKKITYHGDNACFNEPLWITVQIQKKDLETGKALSGARFAVYEWNQEQQNYVPYAAWPELVTAINGEAVSGKLYYQKKNEGKFRLQETQPPKNYFGDYVDGEKEKGLKFYDFRVTAQNAGQSLELTNNGKQTGFVNTPQMASIAVKKIGEVLTEARDSADGVIFLYEKQPLAGAKYEITAAEDIYKADGVTLALKKGAVAQQLVTGKDGTAVSRKLYLGRYHVTETEAPQGYVRKDTAAGNTRTVTLSYRGPEIREYVSEEQVFENERPKMQVTVFKRSENTQKGLAGARFGLYAGENILSDGNRIAAKDTLLALAYSKKDGSCLFDADVPCGYRYYVKEIQAPEHYYKQVKKARYEFQWIYQDDKTQLYTFPKPGSESEAVFLNQEVTAEVTVQKVDAQSGLSRPQQMASLKGAVYGIYAKEAITSADGDGEILYEKNAEVMRKETDTEGRLCFTGLPLGTYYVKEIKASEGYLADAAVYTVDCAYEGQDILVIKKEVFSKERIKSQPFTCFKLTGDNKETDLEWMRGAGFSVYSVKELEEKGHLKKGSAQLEDAVLIQEVIDQYRDKDTLQYQKMKALETAAYYDEAGKMQRLKEQFSDENGVLNIRALPYGKYLLVETTVPEGKVAAAPKVLNVDSDEKDGLVDGDGKGTLQMGSAIWDQPQTSYLKIVKKDKTTGETVAKPGAKYVIHDVEGAYFNWYMEDKTSEEKVDYINRFGNLVVAYTNGEMLGSYENPYVTAERKDSDGRVLGTYVSTTTTLPQGLYILEEVQAPEGYVRQGAEGRYRKRNGQYFFEVSAKKLPGMEAVHALKITEEAVGTWEQADIASKDYRVRVQIGSDEAKTTYDRLAGAFVTEAVQENEAAVGKLSIYAEGEVLTGYDLKKGFAYTCKPLAGNVFVVRAAEDIFSGEGKGGQTLLFAKGSVVTTLTTDENGKAWTEKIKAAGWEWYGLPLGTYTLEQIKAAKGYALSGENQAARTFEIRYAGQEVPIRYQSELYEIPRQRAQIQIEKKDAETKEKLTGAKFGLYAAEDILAADQKSILVKEDTRLAIAETKEAENGIMDAAFDLDLPMAHYYVREEKAPDGYYRSDNTEEISFTAEDDSKNAAEDGRSEDNMANRTENDRKSNAKTDTQHDATIKSYVRTFENYKTMLQINIMDYDTETELDGVKYSIVDSKGEIVQEAVSIHGNNVLIRGLKVGETYQIRETKAREGYNWQILEKEGYKSPHVKEGYEQGNRFFEGIASKVFRCQENQAEIRLEDKECVQVVSLFNRSISGKLEIRKEGEVPEAEIKDQKLQKIVYETKGLKGAEYDLVAAETIPHPDGYSKDLYLMGTTIAHVITDEQGKAVLSDLPLGRYEIRETKAPSGYTRKQKDAKRNTELLWKDGADLEITATETFFNERQKIDIGQEPDGPEVSPTVPEEPGTIIGEEWKGRTGVFKKCVDGEKENRPEGAEFTLYAKKDITDANGSVVLPAGTEIERAISDQSGRAVFQTDLPPGTYAVKETKAPDGYYRSDTERIFDFEPYKDQDHIFIIRMKSEIENAAVKVRLFLRDDLTKKELAGAKLQILDEDGKILHAVSTENTEGKGCLILGLNPEKTYRIVEVLPRNGYKKEILIPDSMKDILKQEQKQEVTFSVSQQYTEETMEQMPEEVVFNLENAFMTGKVKISKTGEILNEVSRKLGIVQGLWNQIKTWFGYQTGSVKGVSFTVKAKEDLYHPDGVTGLICKAGEVVPYLVRSQKTAKAEGDTDQDGSLVFEQMYLGTYELEEINIPEGYQKKKDKVSFVLAETSDGSEADVTEAEVPVYNERQKVEIRVTKCDKENPQKMLEGAVFGLYAAEDIKTAKGEVLLEKGTLLETQKSDKEGNLLFVSDLPLGKYEVREIAAPDGYIRTAQTEEIDASWKEDGMAVQKFQVIFENQITKVFVKKTASDTKELLEGAKLAIYQENTCIESWITEKEEHCVEGLEVGKTYTLRELSPAPGYATAAEQVFQMEDHKEEDGTYQGQKLEMQDPPTEVHITVFEKDGDKKVPLGNVKAHLETPQGETLLKENSPMERDGIWESGTEQAEIFKKVAIGHYKIVVDEIPKGYVHPDVTDIEVKDTAKVQKFEVLVEPICIRITGYALSSAAEKKQTRTIRSGIYVHIRDLFEERSLELPEAYTRVPSGSYQVKTDRVPDGYVLPAQTKITVREDTSEIQDFEVEIRPTVIKIEAVDKKTQTPLEGVKINVVNEKGKKIWKHVTLTALKEKVIPSWYTIQVEKVPKGYQKPKNQKIKVKAVANVQKYKVELTKEAQVQTEKRVDTENFDKTTGNDHSGFSSDNTSDNENAVTAAKTGDASWMEMWIFAGLMAASSMILWFFRKKRHIR</sequence>
<feature type="domain" description="SpaA-like prealbumin fold" evidence="7">
    <location>
        <begin position="692"/>
        <end position="766"/>
    </location>
</feature>
<comment type="caution">
    <text evidence="8">The sequence shown here is derived from an EMBL/GenBank/DDBJ whole genome shotgun (WGS) entry which is preliminary data.</text>
</comment>
<feature type="domain" description="SpaA-like prealbumin fold" evidence="7">
    <location>
        <begin position="2592"/>
        <end position="2665"/>
    </location>
</feature>
<feature type="compositionally biased region" description="Basic and acidic residues" evidence="4">
    <location>
        <begin position="151"/>
        <end position="166"/>
    </location>
</feature>
<feature type="domain" description="SpaA-like prealbumin fold" evidence="7">
    <location>
        <begin position="2876"/>
        <end position="2958"/>
    </location>
</feature>
<reference evidence="8 9" key="1">
    <citation type="journal article" date="2020" name="Cell Host Microbe">
        <title>Functional and Genomic Variation between Human-Derived Isolates of Lachnospiraceae Reveals Inter- and Intra-Species Diversity.</title>
        <authorList>
            <person name="Sorbara M.T."/>
            <person name="Littmann E.R."/>
            <person name="Fontana E."/>
            <person name="Moody T.U."/>
            <person name="Kohout C.E."/>
            <person name="Gjonbalaj M."/>
            <person name="Eaton V."/>
            <person name="Seok R."/>
            <person name="Leiner I.M."/>
            <person name="Pamer E.G."/>
        </authorList>
    </citation>
    <scope>NUCLEOTIDE SEQUENCE [LARGE SCALE GENOMIC DNA]</scope>
    <source>
        <strain evidence="8 9">MSK.14.16</strain>
    </source>
</reference>
<dbReference type="InterPro" id="IPR013783">
    <property type="entry name" value="Ig-like_fold"/>
</dbReference>
<keyword evidence="5" id="KW-1133">Transmembrane helix</keyword>
<evidence type="ECO:0000256" key="5">
    <source>
        <dbReference type="SAM" id="Phobius"/>
    </source>
</evidence>
<feature type="compositionally biased region" description="Basic and acidic residues" evidence="4">
    <location>
        <begin position="2965"/>
        <end position="2978"/>
    </location>
</feature>
<feature type="domain" description="SpaA-like prealbumin fold" evidence="7">
    <location>
        <begin position="1966"/>
        <end position="2044"/>
    </location>
</feature>
<feature type="domain" description="SpaA-like prealbumin fold" evidence="7">
    <location>
        <begin position="1677"/>
        <end position="1774"/>
    </location>
</feature>
<feature type="domain" description="SpaA-like prealbumin fold" evidence="7">
    <location>
        <begin position="2372"/>
        <end position="2468"/>
    </location>
</feature>
<dbReference type="PANTHER" id="PTHR36108">
    <property type="entry name" value="COLOSSIN-B-RELATED"/>
    <property type="match status" value="1"/>
</dbReference>
<keyword evidence="3 6" id="KW-0732">Signal</keyword>
<name>A0ABX2GTC2_9FIRM</name>
<organism evidence="8 9">
    <name type="scientific">Faecalicatena fissicatena</name>
    <dbReference type="NCBI Taxonomy" id="290055"/>
    <lineage>
        <taxon>Bacteria</taxon>
        <taxon>Bacillati</taxon>
        <taxon>Bacillota</taxon>
        <taxon>Clostridia</taxon>
        <taxon>Lachnospirales</taxon>
        <taxon>Lachnospiraceae</taxon>
        <taxon>Faecalicatena</taxon>
    </lineage>
</organism>
<feature type="region of interest" description="Disordered" evidence="4">
    <location>
        <begin position="1767"/>
        <end position="1804"/>
    </location>
</feature>
<dbReference type="PANTHER" id="PTHR36108:SF13">
    <property type="entry name" value="COLOSSIN-B-RELATED"/>
    <property type="match status" value="1"/>
</dbReference>
<dbReference type="EMBL" id="JAAWUZ010000002">
    <property type="protein sequence ID" value="NSG28844.1"/>
    <property type="molecule type" value="Genomic_DNA"/>
</dbReference>
<feature type="domain" description="SpaA-like prealbumin fold" evidence="7">
    <location>
        <begin position="2113"/>
        <end position="2189"/>
    </location>
</feature>
<evidence type="ECO:0000256" key="6">
    <source>
        <dbReference type="SAM" id="SignalP"/>
    </source>
</evidence>
<feature type="domain" description="SpaA-like prealbumin fold" evidence="7">
    <location>
        <begin position="1082"/>
        <end position="1161"/>
    </location>
</feature>
<feature type="compositionally biased region" description="Basic and acidic residues" evidence="4">
    <location>
        <begin position="1772"/>
        <end position="1804"/>
    </location>
</feature>
<evidence type="ECO:0000256" key="3">
    <source>
        <dbReference type="ARBA" id="ARBA00022729"/>
    </source>
</evidence>
<feature type="compositionally biased region" description="Basic and acidic residues" evidence="4">
    <location>
        <begin position="70"/>
        <end position="127"/>
    </location>
</feature>
<evidence type="ECO:0000313" key="9">
    <source>
        <dbReference type="Proteomes" id="UP000821846"/>
    </source>
</evidence>
<accession>A0ABX2GTC2</accession>
<gene>
    <name evidence="8" type="ORF">HFM93_00875</name>
</gene>
<feature type="domain" description="SpaA-like prealbumin fold" evidence="7">
    <location>
        <begin position="585"/>
        <end position="669"/>
    </location>
</feature>
<protein>
    <recommendedName>
        <fullName evidence="7">SpaA-like prealbumin fold domain-containing protein</fullName>
    </recommendedName>
</protein>
<feature type="domain" description="SpaA-like prealbumin fold" evidence="7">
    <location>
        <begin position="1559"/>
        <end position="1646"/>
    </location>
</feature>
<feature type="domain" description="SpaA-like prealbumin fold" evidence="7">
    <location>
        <begin position="944"/>
        <end position="1031"/>
    </location>
</feature>
<dbReference type="InterPro" id="IPR041033">
    <property type="entry name" value="SpaA_PFL_dom_1"/>
</dbReference>
<evidence type="ECO:0000256" key="2">
    <source>
        <dbReference type="ARBA" id="ARBA00022525"/>
    </source>
</evidence>
<comment type="similarity">
    <text evidence="1">Belongs to the serine-aspartate repeat-containing protein (SDr) family.</text>
</comment>
<dbReference type="Pfam" id="PF17802">
    <property type="entry name" value="SpaA"/>
    <property type="match status" value="14"/>
</dbReference>
<dbReference type="RefSeq" id="WP_173865505.1">
    <property type="nucleotide sequence ID" value="NZ_JAAWUU010000002.1"/>
</dbReference>
<evidence type="ECO:0000256" key="1">
    <source>
        <dbReference type="ARBA" id="ARBA00007257"/>
    </source>
</evidence>
<feature type="compositionally biased region" description="Polar residues" evidence="4">
    <location>
        <begin position="35"/>
        <end position="59"/>
    </location>
</feature>